<proteinExistence type="predicted"/>
<dbReference type="Gene3D" id="3.30.420.10">
    <property type="entry name" value="Ribonuclease H-like superfamily/Ribonuclease H"/>
    <property type="match status" value="1"/>
</dbReference>
<reference evidence="1 3" key="2">
    <citation type="submission" date="2017-10" db="EMBL/GenBank/DDBJ databases">
        <title>Extensive intraspecific genome diversity in a model arbuscular mycorrhizal fungus.</title>
        <authorList>
            <person name="Chen E.C.H."/>
            <person name="Morin E."/>
            <person name="Baudet D."/>
            <person name="Noel J."/>
            <person name="Ndikumana S."/>
            <person name="Charron P."/>
            <person name="St-Onge C."/>
            <person name="Giorgi J."/>
            <person name="Grigoriev I.V."/>
            <person name="Roux C."/>
            <person name="Martin F.M."/>
            <person name="Corradi N."/>
        </authorList>
    </citation>
    <scope>NUCLEOTIDE SEQUENCE [LARGE SCALE GENOMIC DNA]</scope>
    <source>
        <strain evidence="1 3">C2</strain>
    </source>
</reference>
<dbReference type="GO" id="GO:0003676">
    <property type="term" value="F:nucleic acid binding"/>
    <property type="evidence" value="ECO:0007669"/>
    <property type="project" value="InterPro"/>
</dbReference>
<protein>
    <recommendedName>
        <fullName evidence="4">DNA-directed DNA polymerase</fullName>
    </recommendedName>
</protein>
<dbReference type="EMBL" id="LLXL01000925">
    <property type="protein sequence ID" value="PKK67719.1"/>
    <property type="molecule type" value="Genomic_DNA"/>
</dbReference>
<dbReference type="AlphaFoldDB" id="A0A2N1MYW9"/>
<dbReference type="PANTHER" id="PTHR31511:SF12">
    <property type="entry name" value="RHO TERMINATION FACTOR N-TERMINAL DOMAIN-CONTAINING PROTEIN"/>
    <property type="match status" value="1"/>
</dbReference>
<dbReference type="InterPro" id="IPR036397">
    <property type="entry name" value="RNaseH_sf"/>
</dbReference>
<dbReference type="InterPro" id="IPR012337">
    <property type="entry name" value="RNaseH-like_sf"/>
</dbReference>
<dbReference type="VEuPathDB" id="FungiDB:RhiirA1_502882"/>
<evidence type="ECO:0000313" key="3">
    <source>
        <dbReference type="Proteomes" id="UP000233469"/>
    </source>
</evidence>
<gene>
    <name evidence="2" type="ORF">RhiirC2_783169</name>
    <name evidence="1" type="ORF">RhiirC2_784285</name>
</gene>
<dbReference type="SUPFAM" id="SSF53098">
    <property type="entry name" value="Ribonuclease H-like"/>
    <property type="match status" value="1"/>
</dbReference>
<name>A0A2N1MYW9_9GLOM</name>
<dbReference type="InterPro" id="IPR044925">
    <property type="entry name" value="His-Me_finger_sf"/>
</dbReference>
<evidence type="ECO:0000313" key="1">
    <source>
        <dbReference type="EMBL" id="PKK66853.1"/>
    </source>
</evidence>
<organism evidence="1 3">
    <name type="scientific">Rhizophagus irregularis</name>
    <dbReference type="NCBI Taxonomy" id="588596"/>
    <lineage>
        <taxon>Eukaryota</taxon>
        <taxon>Fungi</taxon>
        <taxon>Fungi incertae sedis</taxon>
        <taxon>Mucoromycota</taxon>
        <taxon>Glomeromycotina</taxon>
        <taxon>Glomeromycetes</taxon>
        <taxon>Glomerales</taxon>
        <taxon>Glomeraceae</taxon>
        <taxon>Rhizophagus</taxon>
    </lineage>
</organism>
<reference evidence="1 3" key="1">
    <citation type="submission" date="2016-04" db="EMBL/GenBank/DDBJ databases">
        <title>Genome analyses suggest a sexual origin of heterokaryosis in a supposedly ancient asexual fungus.</title>
        <authorList>
            <person name="Ropars J."/>
            <person name="Sedzielewska K."/>
            <person name="Noel J."/>
            <person name="Charron P."/>
            <person name="Farinelli L."/>
            <person name="Marton T."/>
            <person name="Kruger M."/>
            <person name="Pelin A."/>
            <person name="Brachmann A."/>
            <person name="Corradi N."/>
        </authorList>
    </citation>
    <scope>NUCLEOTIDE SEQUENCE [LARGE SCALE GENOMIC DNA]</scope>
    <source>
        <strain evidence="1 3">C2</strain>
    </source>
</reference>
<dbReference type="SUPFAM" id="SSF54060">
    <property type="entry name" value="His-Me finger endonucleases"/>
    <property type="match status" value="1"/>
</dbReference>
<evidence type="ECO:0008006" key="4">
    <source>
        <dbReference type="Google" id="ProtNLM"/>
    </source>
</evidence>
<comment type="caution">
    <text evidence="1">The sequence shown here is derived from an EMBL/GenBank/DDBJ whole genome shotgun (WGS) entry which is preliminary data.</text>
</comment>
<sequence length="119" mass="13533">MFSRNPLDGNKVRDHCHITGRYRDAAHKGCNLDLSIKPREMHIPVIFHNLSGYDGHIIMQGIGAMECEDDIDPIPYNMEKYMAFKLGSLRFIDSLQFMKSSLDKLASNLGAEKCRAQEC</sequence>
<dbReference type="Proteomes" id="UP000233469">
    <property type="component" value="Unassembled WGS sequence"/>
</dbReference>
<feature type="non-terminal residue" evidence="1">
    <location>
        <position position="119"/>
    </location>
</feature>
<dbReference type="PANTHER" id="PTHR31511">
    <property type="entry name" value="PROTEIN CBG23764"/>
    <property type="match status" value="1"/>
</dbReference>
<evidence type="ECO:0000313" key="2">
    <source>
        <dbReference type="EMBL" id="PKK67719.1"/>
    </source>
</evidence>
<dbReference type="EMBL" id="LLXL01001039">
    <property type="protein sequence ID" value="PKK66853.1"/>
    <property type="molecule type" value="Genomic_DNA"/>
</dbReference>
<accession>A0A2N1MYW9</accession>